<evidence type="ECO:0000313" key="16">
    <source>
        <dbReference type="Proteomes" id="UP000196531"/>
    </source>
</evidence>
<comment type="catalytic activity">
    <reaction evidence="13 14">
        <text>di-trans,octa-cis-undecaprenyl diphosphate + H2O = di-trans,octa-cis-undecaprenyl phosphate + phosphate + H(+)</text>
        <dbReference type="Rhea" id="RHEA:28094"/>
        <dbReference type="ChEBI" id="CHEBI:15377"/>
        <dbReference type="ChEBI" id="CHEBI:15378"/>
        <dbReference type="ChEBI" id="CHEBI:43474"/>
        <dbReference type="ChEBI" id="CHEBI:58405"/>
        <dbReference type="ChEBI" id="CHEBI:60392"/>
        <dbReference type="EC" id="3.6.1.27"/>
    </reaction>
</comment>
<gene>
    <name evidence="14" type="primary">uppP</name>
    <name evidence="15" type="ORF">A9Q84_06380</name>
</gene>
<name>A0A1Y5FF08_9BACT</name>
<evidence type="ECO:0000256" key="1">
    <source>
        <dbReference type="ARBA" id="ARBA00004651"/>
    </source>
</evidence>
<evidence type="ECO:0000256" key="4">
    <source>
        <dbReference type="ARBA" id="ARBA00021581"/>
    </source>
</evidence>
<comment type="caution">
    <text evidence="15">The sequence shown here is derived from an EMBL/GenBank/DDBJ whole genome shotgun (WGS) entry which is preliminary data.</text>
</comment>
<feature type="transmembrane region" description="Helical" evidence="14">
    <location>
        <begin position="191"/>
        <end position="208"/>
    </location>
</feature>
<evidence type="ECO:0000256" key="8">
    <source>
        <dbReference type="ARBA" id="ARBA00022989"/>
    </source>
</evidence>
<keyword evidence="7 14" id="KW-0378">Hydrolase</keyword>
<evidence type="ECO:0000256" key="9">
    <source>
        <dbReference type="ARBA" id="ARBA00023136"/>
    </source>
</evidence>
<evidence type="ECO:0000313" key="15">
    <source>
        <dbReference type="EMBL" id="OUR97822.1"/>
    </source>
</evidence>
<dbReference type="Proteomes" id="UP000196531">
    <property type="component" value="Unassembled WGS sequence"/>
</dbReference>
<feature type="transmembrane region" description="Helical" evidence="14">
    <location>
        <begin position="40"/>
        <end position="59"/>
    </location>
</feature>
<evidence type="ECO:0000256" key="10">
    <source>
        <dbReference type="ARBA" id="ARBA00023251"/>
    </source>
</evidence>
<feature type="transmembrane region" description="Helical" evidence="14">
    <location>
        <begin position="87"/>
        <end position="108"/>
    </location>
</feature>
<comment type="similarity">
    <text evidence="2 14">Belongs to the UppP family.</text>
</comment>
<accession>A0A1Y5FF08</accession>
<dbReference type="GO" id="GO:0071555">
    <property type="term" value="P:cell wall organization"/>
    <property type="evidence" value="ECO:0007669"/>
    <property type="project" value="UniProtKB-KW"/>
</dbReference>
<keyword evidence="9 14" id="KW-0472">Membrane</keyword>
<evidence type="ECO:0000256" key="12">
    <source>
        <dbReference type="ARBA" id="ARBA00032932"/>
    </source>
</evidence>
<dbReference type="GO" id="GO:0005886">
    <property type="term" value="C:plasma membrane"/>
    <property type="evidence" value="ECO:0007669"/>
    <property type="project" value="UniProtKB-SubCell"/>
</dbReference>
<evidence type="ECO:0000256" key="5">
    <source>
        <dbReference type="ARBA" id="ARBA00022475"/>
    </source>
</evidence>
<evidence type="ECO:0000256" key="13">
    <source>
        <dbReference type="ARBA" id="ARBA00047594"/>
    </source>
</evidence>
<reference evidence="16" key="1">
    <citation type="journal article" date="2017" name="Proc. Natl. Acad. Sci. U.S.A.">
        <title>Simulation of Deepwater Horizon oil plume reveals substrate specialization within a complex community of hydrocarbon-degraders.</title>
        <authorList>
            <person name="Hu P."/>
            <person name="Dubinsky E.A."/>
            <person name="Probst A.J."/>
            <person name="Wang J."/>
            <person name="Sieber C.M.K."/>
            <person name="Tom L.M."/>
            <person name="Gardinali P."/>
            <person name="Banfield J.F."/>
            <person name="Atlas R.M."/>
            <person name="Andersen G.L."/>
        </authorList>
    </citation>
    <scope>NUCLEOTIDE SEQUENCE [LARGE SCALE GENOMIC DNA]</scope>
</reference>
<comment type="function">
    <text evidence="14">Catalyzes the dephosphorylation of undecaprenyl diphosphate (UPP). Confers resistance to bacitracin.</text>
</comment>
<feature type="transmembrane region" description="Helical" evidence="14">
    <location>
        <begin position="114"/>
        <end position="132"/>
    </location>
</feature>
<dbReference type="InterPro" id="IPR003824">
    <property type="entry name" value="UppP"/>
</dbReference>
<comment type="miscellaneous">
    <text evidence="14">Bacitracin is thought to be involved in the inhibition of peptidoglycan synthesis by sequestering undecaprenyl diphosphate, thereby reducing the pool of lipid carrier available.</text>
</comment>
<keyword evidence="10 14" id="KW-0046">Antibiotic resistance</keyword>
<proteinExistence type="inferred from homology"/>
<dbReference type="PANTHER" id="PTHR30622:SF4">
    <property type="entry name" value="UNDECAPRENYL-DIPHOSPHATASE"/>
    <property type="match status" value="1"/>
</dbReference>
<dbReference type="GO" id="GO:0046677">
    <property type="term" value="P:response to antibiotic"/>
    <property type="evidence" value="ECO:0007669"/>
    <property type="project" value="UniProtKB-UniRule"/>
</dbReference>
<dbReference type="EMBL" id="MAAO01000005">
    <property type="protein sequence ID" value="OUR97822.1"/>
    <property type="molecule type" value="Genomic_DNA"/>
</dbReference>
<protein>
    <recommendedName>
        <fullName evidence="4 14">Undecaprenyl-diphosphatase</fullName>
        <ecNumber evidence="3 14">3.6.1.27</ecNumber>
    </recommendedName>
    <alternativeName>
        <fullName evidence="12 14">Bacitracin resistance protein</fullName>
    </alternativeName>
    <alternativeName>
        <fullName evidence="11 14">Undecaprenyl pyrophosphate phosphatase</fullName>
    </alternativeName>
</protein>
<dbReference type="AlphaFoldDB" id="A0A1Y5FF08"/>
<dbReference type="GO" id="GO:0008360">
    <property type="term" value="P:regulation of cell shape"/>
    <property type="evidence" value="ECO:0007669"/>
    <property type="project" value="UniProtKB-KW"/>
</dbReference>
<dbReference type="GO" id="GO:0009252">
    <property type="term" value="P:peptidoglycan biosynthetic process"/>
    <property type="evidence" value="ECO:0007669"/>
    <property type="project" value="UniProtKB-KW"/>
</dbReference>
<keyword evidence="14" id="KW-0961">Cell wall biogenesis/degradation</keyword>
<feature type="transmembrane region" description="Helical" evidence="14">
    <location>
        <begin position="248"/>
        <end position="267"/>
    </location>
</feature>
<comment type="subcellular location">
    <subcellularLocation>
        <location evidence="1 14">Cell membrane</location>
        <topology evidence="1 14">Multi-pass membrane protein</topology>
    </subcellularLocation>
</comment>
<keyword evidence="5 14" id="KW-1003">Cell membrane</keyword>
<evidence type="ECO:0000256" key="14">
    <source>
        <dbReference type="HAMAP-Rule" id="MF_01006"/>
    </source>
</evidence>
<dbReference type="HAMAP" id="MF_01006">
    <property type="entry name" value="Undec_diphosphatase"/>
    <property type="match status" value="1"/>
</dbReference>
<keyword evidence="8 14" id="KW-1133">Transmembrane helix</keyword>
<keyword evidence="6 14" id="KW-0812">Transmembrane</keyword>
<dbReference type="EC" id="3.6.1.27" evidence="3 14"/>
<evidence type="ECO:0000256" key="7">
    <source>
        <dbReference type="ARBA" id="ARBA00022801"/>
    </source>
</evidence>
<organism evidence="15 16">
    <name type="scientific">Halobacteriovorax marinus</name>
    <dbReference type="NCBI Taxonomy" id="97084"/>
    <lineage>
        <taxon>Bacteria</taxon>
        <taxon>Pseudomonadati</taxon>
        <taxon>Bdellovibrionota</taxon>
        <taxon>Bacteriovoracia</taxon>
        <taxon>Bacteriovoracales</taxon>
        <taxon>Halobacteriovoraceae</taxon>
        <taxon>Halobacteriovorax</taxon>
    </lineage>
</organism>
<evidence type="ECO:0000256" key="3">
    <source>
        <dbReference type="ARBA" id="ARBA00012374"/>
    </source>
</evidence>
<keyword evidence="14" id="KW-0133">Cell shape</keyword>
<sequence>MNYFTSSIYGLIQGLTEFLPVSSSGHLALLPKLLTIQDPGLAFDLAMHVGTALAIICYFHKEVITIIKEALFLVIKREALSAKRLNALYMVIATFTTGVVALSIKGFAETNGRSSNLIAINLIVFGLIMWIADAKFKQSSFEVMNTKGQWKKAFLIGFFQSFALFPGVSRSGITLTISRFLGLSREEASKFSFLLSLPLILGGALLKLPELMKGSEAFDVGSCLFGILVSFIVGIITIHFFLKFIKRIGLVPFAIYRVLLGVTIYLTL</sequence>
<evidence type="ECO:0000256" key="11">
    <source>
        <dbReference type="ARBA" id="ARBA00032707"/>
    </source>
</evidence>
<dbReference type="PANTHER" id="PTHR30622">
    <property type="entry name" value="UNDECAPRENYL-DIPHOSPHATASE"/>
    <property type="match status" value="1"/>
</dbReference>
<feature type="transmembrane region" description="Helical" evidence="14">
    <location>
        <begin position="153"/>
        <end position="171"/>
    </location>
</feature>
<feature type="transmembrane region" description="Helical" evidence="14">
    <location>
        <begin position="220"/>
        <end position="242"/>
    </location>
</feature>
<dbReference type="GO" id="GO:0050380">
    <property type="term" value="F:undecaprenyl-diphosphatase activity"/>
    <property type="evidence" value="ECO:0007669"/>
    <property type="project" value="UniProtKB-UniRule"/>
</dbReference>
<keyword evidence="14" id="KW-0573">Peptidoglycan synthesis</keyword>
<dbReference type="Pfam" id="PF02673">
    <property type="entry name" value="BacA"/>
    <property type="match status" value="1"/>
</dbReference>
<evidence type="ECO:0000256" key="6">
    <source>
        <dbReference type="ARBA" id="ARBA00022692"/>
    </source>
</evidence>
<evidence type="ECO:0000256" key="2">
    <source>
        <dbReference type="ARBA" id="ARBA00010621"/>
    </source>
</evidence>